<dbReference type="GO" id="GO:0006952">
    <property type="term" value="P:defense response"/>
    <property type="evidence" value="ECO:0007669"/>
    <property type="project" value="InterPro"/>
</dbReference>
<dbReference type="PANTHER" id="PTHR31213">
    <property type="entry name" value="OS08G0374000 PROTEIN-RELATED"/>
    <property type="match status" value="1"/>
</dbReference>
<protein>
    <submittedName>
        <fullName evidence="3">Intracellular pathogenesis-related protein PinmIII</fullName>
    </submittedName>
    <submittedName>
        <fullName evidence="4">PR10 protein</fullName>
    </submittedName>
</protein>
<dbReference type="AlphaFoldDB" id="O81134"/>
<proteinExistence type="evidence at transcript level"/>
<dbReference type="GO" id="GO:0038023">
    <property type="term" value="F:signaling receptor activity"/>
    <property type="evidence" value="ECO:0007669"/>
    <property type="project" value="InterPro"/>
</dbReference>
<dbReference type="EMBL" id="AY064202">
    <property type="protein sequence ID" value="AAL50003.1"/>
    <property type="molecule type" value="mRNA"/>
</dbReference>
<dbReference type="InterPro" id="IPR023393">
    <property type="entry name" value="START-like_dom_sf"/>
</dbReference>
<organism evidence="3">
    <name type="scientific">Pinus monticola</name>
    <name type="common">Western white pine</name>
    <name type="synonym">Strobus monticola</name>
    <dbReference type="NCBI Taxonomy" id="3345"/>
    <lineage>
        <taxon>Eukaryota</taxon>
        <taxon>Viridiplantae</taxon>
        <taxon>Streptophyta</taxon>
        <taxon>Embryophyta</taxon>
        <taxon>Tracheophyta</taxon>
        <taxon>Spermatophyta</taxon>
        <taxon>Pinopsida</taxon>
        <taxon>Pinidae</taxon>
        <taxon>Conifers I</taxon>
        <taxon>Pinales</taxon>
        <taxon>Pinaceae</taxon>
        <taxon>Pinus</taxon>
        <taxon>Pinus subgen. Strobus</taxon>
    </lineage>
</organism>
<evidence type="ECO:0000313" key="3">
    <source>
        <dbReference type="EMBL" id="AAC33531.1"/>
    </source>
</evidence>
<reference evidence="4" key="2">
    <citation type="journal article" date="2003" name="Plant Mol. Biol.">
        <title>Root-specific expression of a western white pine PR10 gene is mediated by different promoter regions in transgenic tobacco.</title>
        <authorList>
            <person name="Liu J.J."/>
            <person name="Ekramoddoullah A.K."/>
        </authorList>
    </citation>
    <scope>NUCLEOTIDE SEQUENCE</scope>
</reference>
<dbReference type="Pfam" id="PF00407">
    <property type="entry name" value="Bet_v_1"/>
    <property type="match status" value="1"/>
</dbReference>
<dbReference type="EMBL" id="AF038949">
    <property type="protein sequence ID" value="AAC33531.1"/>
    <property type="molecule type" value="mRNA"/>
</dbReference>
<dbReference type="SUPFAM" id="SSF55961">
    <property type="entry name" value="Bet v1-like"/>
    <property type="match status" value="1"/>
</dbReference>
<dbReference type="FunFam" id="3.30.530.20:FF:000007">
    <property type="entry name" value="Major pollen allergen Bet v 1-A"/>
    <property type="match status" value="1"/>
</dbReference>
<comment type="similarity">
    <text evidence="1">Belongs to the BetVI family.</text>
</comment>
<dbReference type="Gene3D" id="3.30.530.20">
    <property type="match status" value="1"/>
</dbReference>
<evidence type="ECO:0000259" key="2">
    <source>
        <dbReference type="SMART" id="SM01037"/>
    </source>
</evidence>
<reference evidence="3" key="1">
    <citation type="journal article" date="2000" name="Tree Physiol.">
        <title>Characterization of Pin m III cDNA in western white pine.</title>
        <authorList>
            <person name="Yu X."/>
            <person name="Ekramoddoullah A.K."/>
            <person name="Misra S."/>
        </authorList>
    </citation>
    <scope>NUCLEOTIDE SEQUENCE</scope>
</reference>
<dbReference type="CDD" id="cd07816">
    <property type="entry name" value="Bet_v1-like"/>
    <property type="match status" value="1"/>
</dbReference>
<name>O81134_PINMO</name>
<dbReference type="GO" id="GO:0010427">
    <property type="term" value="F:abscisic acid binding"/>
    <property type="evidence" value="ECO:0007669"/>
    <property type="project" value="InterPro"/>
</dbReference>
<dbReference type="SMART" id="SM01037">
    <property type="entry name" value="Bet_v_1"/>
    <property type="match status" value="1"/>
</dbReference>
<feature type="domain" description="Bet v I/Major latex protein" evidence="2">
    <location>
        <begin position="1"/>
        <end position="156"/>
    </location>
</feature>
<evidence type="ECO:0000313" key="4">
    <source>
        <dbReference type="EMBL" id="AAL50003.1"/>
    </source>
</evidence>
<dbReference type="PANTHER" id="PTHR31213:SF201">
    <property type="entry name" value="OS03G0300400 PROTEIN"/>
    <property type="match status" value="1"/>
</dbReference>
<dbReference type="GO" id="GO:0005737">
    <property type="term" value="C:cytoplasm"/>
    <property type="evidence" value="ECO:0007669"/>
    <property type="project" value="TreeGrafter"/>
</dbReference>
<dbReference type="GO" id="GO:0009738">
    <property type="term" value="P:abscisic acid-activated signaling pathway"/>
    <property type="evidence" value="ECO:0007669"/>
    <property type="project" value="InterPro"/>
</dbReference>
<dbReference type="GO" id="GO:0005634">
    <property type="term" value="C:nucleus"/>
    <property type="evidence" value="ECO:0007669"/>
    <property type="project" value="TreeGrafter"/>
</dbReference>
<dbReference type="InterPro" id="IPR000916">
    <property type="entry name" value="Bet_v_I/MLP"/>
</dbReference>
<evidence type="ECO:0000256" key="1">
    <source>
        <dbReference type="ARBA" id="ARBA00009744"/>
    </source>
</evidence>
<gene>
    <name evidence="4" type="primary">PR10-1.10</name>
</gene>
<dbReference type="InterPro" id="IPR050279">
    <property type="entry name" value="Plant_def-hormone_signal"/>
</dbReference>
<dbReference type="InterPro" id="IPR024949">
    <property type="entry name" value="Bet_v_I_allergen"/>
</dbReference>
<sequence length="161" mass="18002">MVSGTSSTEEVVQVEARRLWNATTKDSHNFLPKVLPEVFTSVTLLQGDGGVGTVKQLNFTPGKKDFSFIKERVDELDQENFVYKYTAIEGGPLGKQLSSACFEVKLIPRKEGGCVARWTCNYETLPGVQPDEGKLKEIKEDSFGMLKKVEQYLLSNPNLYC</sequence>
<dbReference type="PRINTS" id="PR00634">
    <property type="entry name" value="BETALLERGEN"/>
</dbReference>
<dbReference type="GO" id="GO:0004864">
    <property type="term" value="F:protein phosphatase inhibitor activity"/>
    <property type="evidence" value="ECO:0007669"/>
    <property type="project" value="InterPro"/>
</dbReference>
<accession>O81134</accession>